<accession>A0AAN4W3L4</accession>
<dbReference type="Proteomes" id="UP001310022">
    <property type="component" value="Unassembled WGS sequence"/>
</dbReference>
<sequence length="246" mass="27365">MKKLMMMAVAVIGMMSCNKKDDVKPVNNDQEVIQANMWKVEVEDKDLALNIAATVDFLNDAPQALFYLHADSASLYCEGSKAPELSLAYQFNGKSSIQLGTTRTTYKLKGDQLRIGDALLVKTKKINTDIKNPLKGAKDKNWNKLISNNWSTTLKIEDEENGIDDEIDFVFSYSKKKGLLSVAPAFLEGITPMVGKFSFKNDVMNFHGMKGFNGMKIKSAKGDIIILVEDVKSGEKPREITLSLIK</sequence>
<name>A0AAN4W3L4_9BACT</name>
<proteinExistence type="predicted"/>
<organism evidence="1 2">
    <name type="scientific">Persicobacter diffluens</name>
    <dbReference type="NCBI Taxonomy" id="981"/>
    <lineage>
        <taxon>Bacteria</taxon>
        <taxon>Pseudomonadati</taxon>
        <taxon>Bacteroidota</taxon>
        <taxon>Cytophagia</taxon>
        <taxon>Cytophagales</taxon>
        <taxon>Persicobacteraceae</taxon>
        <taxon>Persicobacter</taxon>
    </lineage>
</organism>
<evidence type="ECO:0000313" key="2">
    <source>
        <dbReference type="Proteomes" id="UP001310022"/>
    </source>
</evidence>
<dbReference type="RefSeq" id="WP_338240147.1">
    <property type="nucleotide sequence ID" value="NZ_BQKE01000014.1"/>
</dbReference>
<dbReference type="AlphaFoldDB" id="A0AAN4W3L4"/>
<gene>
    <name evidence="1" type="ORF">PEDI_56510</name>
</gene>
<evidence type="ECO:0000313" key="1">
    <source>
        <dbReference type="EMBL" id="GJM65099.1"/>
    </source>
</evidence>
<comment type="caution">
    <text evidence="1">The sequence shown here is derived from an EMBL/GenBank/DDBJ whole genome shotgun (WGS) entry which is preliminary data.</text>
</comment>
<dbReference type="PROSITE" id="PS51257">
    <property type="entry name" value="PROKAR_LIPOPROTEIN"/>
    <property type="match status" value="1"/>
</dbReference>
<keyword evidence="2" id="KW-1185">Reference proteome</keyword>
<dbReference type="EMBL" id="BQKE01000014">
    <property type="protein sequence ID" value="GJM65099.1"/>
    <property type="molecule type" value="Genomic_DNA"/>
</dbReference>
<protein>
    <submittedName>
        <fullName evidence="1">Uncharacterized protein</fullName>
    </submittedName>
</protein>
<reference evidence="1 2" key="1">
    <citation type="submission" date="2021-12" db="EMBL/GenBank/DDBJ databases">
        <title>Genome sequencing of bacteria with rrn-lacking chromosome and rrn-plasmid.</title>
        <authorList>
            <person name="Anda M."/>
            <person name="Iwasaki W."/>
        </authorList>
    </citation>
    <scope>NUCLEOTIDE SEQUENCE [LARGE SCALE GENOMIC DNA]</scope>
    <source>
        <strain evidence="1 2">NBRC 15940</strain>
    </source>
</reference>